<feature type="domain" description="Transcription elongation factor GreA/GreB C-terminal" evidence="10">
    <location>
        <begin position="83"/>
        <end position="157"/>
    </location>
</feature>
<dbReference type="SUPFAM" id="SSF46557">
    <property type="entry name" value="GreA transcript cleavage protein, N-terminal domain"/>
    <property type="match status" value="1"/>
</dbReference>
<dbReference type="InterPro" id="IPR001437">
    <property type="entry name" value="Tscrpt_elong_fac_GreA/B_C"/>
</dbReference>
<keyword evidence="5 8" id="KW-0804">Transcription</keyword>
<evidence type="ECO:0000256" key="3">
    <source>
        <dbReference type="ARBA" id="ARBA00023015"/>
    </source>
</evidence>
<keyword evidence="3 8" id="KW-0805">Transcription regulation</keyword>
<dbReference type="PROSITE" id="PS00829">
    <property type="entry name" value="GREAB_1"/>
    <property type="match status" value="1"/>
</dbReference>
<dbReference type="InterPro" id="IPR036953">
    <property type="entry name" value="GreA/GreB_C_sf"/>
</dbReference>
<dbReference type="PIRSF" id="PIRSF006092">
    <property type="entry name" value="GreA_GreB"/>
    <property type="match status" value="1"/>
</dbReference>
<evidence type="ECO:0000259" key="10">
    <source>
        <dbReference type="Pfam" id="PF01272"/>
    </source>
</evidence>
<dbReference type="HAMAP" id="MF_00105">
    <property type="entry name" value="GreA_GreB"/>
    <property type="match status" value="1"/>
</dbReference>
<evidence type="ECO:0000256" key="6">
    <source>
        <dbReference type="ARBA" id="ARBA00024916"/>
    </source>
</evidence>
<keyword evidence="13" id="KW-1185">Reference proteome</keyword>
<keyword evidence="12" id="KW-0251">Elongation factor</keyword>
<evidence type="ECO:0000313" key="12">
    <source>
        <dbReference type="EMBL" id="MBP3059180.1"/>
    </source>
</evidence>
<name>A0ABS5BHV9_9MOLU</name>
<organism evidence="12 13">
    <name type="scientific">Texas Phoenix palm phytoplasma</name>
    <dbReference type="NCBI Taxonomy" id="176709"/>
    <lineage>
        <taxon>Bacteria</taxon>
        <taxon>Bacillati</taxon>
        <taxon>Mycoplasmatota</taxon>
        <taxon>Mollicutes</taxon>
        <taxon>Acholeplasmatales</taxon>
        <taxon>Acholeplasmataceae</taxon>
        <taxon>Candidatus Phytoplasma</taxon>
        <taxon>16SrIV (Coconut lethal yellows group)</taxon>
    </lineage>
</organism>
<dbReference type="EMBL" id="VBRA02000001">
    <property type="protein sequence ID" value="MBP3059180.1"/>
    <property type="molecule type" value="Genomic_DNA"/>
</dbReference>
<dbReference type="PANTHER" id="PTHR30437:SF4">
    <property type="entry name" value="TRANSCRIPTION ELONGATION FACTOR GREA"/>
    <property type="match status" value="1"/>
</dbReference>
<keyword evidence="4 8" id="KW-0238">DNA-binding</keyword>
<dbReference type="InterPro" id="IPR006359">
    <property type="entry name" value="Tscrpt_elong_fac_GreA"/>
</dbReference>
<dbReference type="Pfam" id="PF03449">
    <property type="entry name" value="GreA_GreB_N"/>
    <property type="match status" value="1"/>
</dbReference>
<evidence type="ECO:0000256" key="1">
    <source>
        <dbReference type="ARBA" id="ARBA00008213"/>
    </source>
</evidence>
<evidence type="ECO:0000256" key="5">
    <source>
        <dbReference type="ARBA" id="ARBA00023163"/>
    </source>
</evidence>
<dbReference type="GO" id="GO:0003746">
    <property type="term" value="F:translation elongation factor activity"/>
    <property type="evidence" value="ECO:0007669"/>
    <property type="project" value="UniProtKB-KW"/>
</dbReference>
<gene>
    <name evidence="8 12" type="primary">greA</name>
    <name evidence="12" type="ORF">FEF22_000035</name>
</gene>
<protein>
    <recommendedName>
        <fullName evidence="2 8">Transcription elongation factor GreA</fullName>
    </recommendedName>
    <alternativeName>
        <fullName evidence="7 8">Transcript cleavage factor GreA</fullName>
    </alternativeName>
</protein>
<dbReference type="Gene3D" id="3.10.50.30">
    <property type="entry name" value="Transcription elongation factor, GreA/GreB, C-terminal domain"/>
    <property type="match status" value="1"/>
</dbReference>
<feature type="domain" description="Transcription elongation factor GreA/GreB N-terminal" evidence="11">
    <location>
        <begin position="7"/>
        <end position="76"/>
    </location>
</feature>
<comment type="caution">
    <text evidence="12">The sequence shown here is derived from an EMBL/GenBank/DDBJ whole genome shotgun (WGS) entry which is preliminary data.</text>
</comment>
<evidence type="ECO:0000313" key="13">
    <source>
        <dbReference type="Proteomes" id="UP001192346"/>
    </source>
</evidence>
<comment type="function">
    <text evidence="6 8 9">Necessary for efficient RNA polymerase transcription elongation past template-encoded arresting sites. The arresting sites in DNA have the property of trapping a certain fraction of elongating RNA polymerases that pass through, resulting in locked ternary complexes. Cleavage of the nascent transcript by cleavage factors such as GreA or GreB allows the resumption of elongation from the new 3'terminus. GreA releases sequences of 2 to 3 nucleotides.</text>
</comment>
<dbReference type="NCBIfam" id="TIGR01462">
    <property type="entry name" value="greA"/>
    <property type="match status" value="1"/>
</dbReference>
<evidence type="ECO:0000256" key="9">
    <source>
        <dbReference type="RuleBase" id="RU000556"/>
    </source>
</evidence>
<comment type="similarity">
    <text evidence="1 8 9">Belongs to the GreA/GreB family.</text>
</comment>
<keyword evidence="12" id="KW-0648">Protein biosynthesis</keyword>
<dbReference type="InterPro" id="IPR022691">
    <property type="entry name" value="Tscrpt_elong_fac_GreA/B_N"/>
</dbReference>
<dbReference type="NCBIfam" id="NF001263">
    <property type="entry name" value="PRK00226.1-4"/>
    <property type="match status" value="1"/>
</dbReference>
<dbReference type="Gene3D" id="1.10.287.180">
    <property type="entry name" value="Transcription elongation factor, GreA/GreB, N-terminal domain"/>
    <property type="match status" value="1"/>
</dbReference>
<dbReference type="InterPro" id="IPR018151">
    <property type="entry name" value="TF_GreA/GreB_CS"/>
</dbReference>
<dbReference type="InterPro" id="IPR036805">
    <property type="entry name" value="Tscrpt_elong_fac_GreA/B_N_sf"/>
</dbReference>
<dbReference type="Proteomes" id="UP001192346">
    <property type="component" value="Unassembled WGS sequence"/>
</dbReference>
<evidence type="ECO:0000256" key="4">
    <source>
        <dbReference type="ARBA" id="ARBA00023125"/>
    </source>
</evidence>
<dbReference type="SUPFAM" id="SSF54534">
    <property type="entry name" value="FKBP-like"/>
    <property type="match status" value="1"/>
</dbReference>
<dbReference type="PANTHER" id="PTHR30437">
    <property type="entry name" value="TRANSCRIPTION ELONGATION FACTOR GREA"/>
    <property type="match status" value="1"/>
</dbReference>
<dbReference type="RefSeq" id="WP_138107747.1">
    <property type="nucleotide sequence ID" value="NZ_VBRA02000001.1"/>
</dbReference>
<evidence type="ECO:0000256" key="8">
    <source>
        <dbReference type="HAMAP-Rule" id="MF_00105"/>
    </source>
</evidence>
<evidence type="ECO:0000256" key="7">
    <source>
        <dbReference type="ARBA" id="ARBA00030776"/>
    </source>
</evidence>
<proteinExistence type="inferred from homology"/>
<dbReference type="Pfam" id="PF01272">
    <property type="entry name" value="GreA_GreB"/>
    <property type="match status" value="1"/>
</dbReference>
<evidence type="ECO:0000256" key="2">
    <source>
        <dbReference type="ARBA" id="ARBA00013729"/>
    </source>
</evidence>
<dbReference type="InterPro" id="IPR028624">
    <property type="entry name" value="Tscrpt_elong_fac_GreA/B"/>
</dbReference>
<reference evidence="12" key="1">
    <citation type="submission" date="2019-10" db="EMBL/GenBank/DDBJ databases">
        <title>Whole Genome Sequencing and Characterization of Texas Phoenix Palm Decline Phytoplasma Belongs to Lethal Yellowing (16SrIV) Group.</title>
        <authorList>
            <person name="Bao M."/>
        </authorList>
    </citation>
    <scope>NUCLEOTIDE SEQUENCE [LARGE SCALE GENOMIC DNA]</scope>
    <source>
        <strain evidence="12">ACPD</strain>
    </source>
</reference>
<sequence>MDNKMYYLTQSGIDKLKEELEYLKNVKRNENLESIREAREQGDLSENADYSAARNEQAIIESRILEIQNILKNAIIINTSSKNKEINLGKTVHLRFNHNMEEKSLQLVGILEVDPSLNKISIESPLGQAIKGYREGDEVLFKTETGKKIQVTILKVE</sequence>
<accession>A0ABS5BHV9</accession>
<dbReference type="InterPro" id="IPR023459">
    <property type="entry name" value="Tscrpt_elong_fac_GreA/B_fam"/>
</dbReference>
<evidence type="ECO:0000259" key="11">
    <source>
        <dbReference type="Pfam" id="PF03449"/>
    </source>
</evidence>